<dbReference type="RefSeq" id="XP_016606113.1">
    <property type="nucleotide sequence ID" value="XM_016754684.1"/>
</dbReference>
<dbReference type="VEuPathDB" id="FungiDB:SPPG_06485"/>
<dbReference type="InParanoid" id="A0A0L0HBI8"/>
<feature type="signal peptide" evidence="7">
    <location>
        <begin position="1"/>
        <end position="16"/>
    </location>
</feature>
<evidence type="ECO:0000313" key="9">
    <source>
        <dbReference type="EMBL" id="KNC98073.1"/>
    </source>
</evidence>
<dbReference type="InterPro" id="IPR016160">
    <property type="entry name" value="Ald_DH_CS_CYS"/>
</dbReference>
<dbReference type="InterPro" id="IPR029510">
    <property type="entry name" value="Ald_DH_CS_GLU"/>
</dbReference>
<dbReference type="GO" id="GO:0019413">
    <property type="term" value="P:acetate biosynthetic process"/>
    <property type="evidence" value="ECO:0007669"/>
    <property type="project" value="UniProtKB-ARBA"/>
</dbReference>
<evidence type="ECO:0000313" key="10">
    <source>
        <dbReference type="Proteomes" id="UP000053201"/>
    </source>
</evidence>
<evidence type="ECO:0000256" key="7">
    <source>
        <dbReference type="SAM" id="SignalP"/>
    </source>
</evidence>
<reference evidence="9 10" key="1">
    <citation type="submission" date="2009-08" db="EMBL/GenBank/DDBJ databases">
        <title>The Genome Sequence of Spizellomyces punctatus strain DAOM BR117.</title>
        <authorList>
            <consortium name="The Broad Institute Genome Sequencing Platform"/>
            <person name="Russ C."/>
            <person name="Cuomo C."/>
            <person name="Shea T."/>
            <person name="Young S.K."/>
            <person name="Zeng Q."/>
            <person name="Koehrsen M."/>
            <person name="Haas B."/>
            <person name="Borodovsky M."/>
            <person name="Guigo R."/>
            <person name="Alvarado L."/>
            <person name="Berlin A."/>
            <person name="Bochicchio J."/>
            <person name="Borenstein D."/>
            <person name="Chapman S."/>
            <person name="Chen Z."/>
            <person name="Engels R."/>
            <person name="Freedman E."/>
            <person name="Gellesch M."/>
            <person name="Goldberg J."/>
            <person name="Griggs A."/>
            <person name="Gujja S."/>
            <person name="Heiman D."/>
            <person name="Hepburn T."/>
            <person name="Howarth C."/>
            <person name="Jen D."/>
            <person name="Larson L."/>
            <person name="Lewis B."/>
            <person name="Mehta T."/>
            <person name="Park D."/>
            <person name="Pearson M."/>
            <person name="Roberts A."/>
            <person name="Saif S."/>
            <person name="Shenoy N."/>
            <person name="Sisk P."/>
            <person name="Stolte C."/>
            <person name="Sykes S."/>
            <person name="Thomson T."/>
            <person name="Walk T."/>
            <person name="White J."/>
            <person name="Yandava C."/>
            <person name="Burger G."/>
            <person name="Gray M.W."/>
            <person name="Holland P.W.H."/>
            <person name="King N."/>
            <person name="Lang F.B.F."/>
            <person name="Roger A.J."/>
            <person name="Ruiz-Trillo I."/>
            <person name="Lander E."/>
            <person name="Nusbaum C."/>
        </authorList>
    </citation>
    <scope>NUCLEOTIDE SEQUENCE [LARGE SCALE GENOMIC DNA]</scope>
    <source>
        <strain evidence="9 10">DAOM BR117</strain>
    </source>
</reference>
<dbReference type="FunFam" id="3.40.309.10:FF:000001">
    <property type="entry name" value="Mitochondrial aldehyde dehydrogenase 2"/>
    <property type="match status" value="1"/>
</dbReference>
<dbReference type="Proteomes" id="UP000053201">
    <property type="component" value="Unassembled WGS sequence"/>
</dbReference>
<dbReference type="PANTHER" id="PTHR11699">
    <property type="entry name" value="ALDEHYDE DEHYDROGENASE-RELATED"/>
    <property type="match status" value="1"/>
</dbReference>
<sequence length="517" mass="55960">MAFWHWSIVTASRSLGHGLCARRCVMAFSTHVHVESGAKSWSLPTGLFINNAFIPSVTGSKFDTIDPSTGDVITQVFQAGKEDVDIAVTAAQKALATWQSIPAAERGKCLLKLADLIEQNSTELAELESLDNGKTVKDAIGDVQGVVEVYRYYAGWTDKIAGQTLDIDPKLHTYTRVEPLGVVGQIIPWNYPLMMQAWKLAPALACGNTIVMKTSEKTPLSGLKVAELIAKAGFPPGVVNILSGFGTPCGEAIARHRDIAKIAFTGSTAVGRKIMIMAAESNLKKVTLELGGKSPNIVFDDADLDQAVEACFGGIFENMGQNCCAGSRVFVQAGIYDLFVEKFRQKMSQAKLGHPRDPTATMGPLVDAQQFNSVSSYISIGVKEGATLAYGGKRQGTKGFFLEPALFTDVTDSMRIYQEEIFGPVACVVKFETEEEVLKKANATSYGLAAAVHTNDLRRAVRMEKGMKAGNVWVNCYNLTLPQLPFGGFKQSGIGRELGEYGLREYTQVKSVVMNLA</sequence>
<dbReference type="EMBL" id="KQ257461">
    <property type="protein sequence ID" value="KNC98073.1"/>
    <property type="molecule type" value="Genomic_DNA"/>
</dbReference>
<feature type="domain" description="Aldehyde dehydrogenase" evidence="8">
    <location>
        <begin position="58"/>
        <end position="512"/>
    </location>
</feature>
<dbReference type="InterPro" id="IPR015590">
    <property type="entry name" value="Aldehyde_DH_dom"/>
</dbReference>
<comment type="pathway">
    <text evidence="4">Alcohol metabolism; ethanol degradation; acetate from ethanol: step 2/2.</text>
</comment>
<comment type="similarity">
    <text evidence="1 6">Belongs to the aldehyde dehydrogenase family.</text>
</comment>
<evidence type="ECO:0000256" key="1">
    <source>
        <dbReference type="ARBA" id="ARBA00009986"/>
    </source>
</evidence>
<keyword evidence="7" id="KW-0732">Signal</keyword>
<dbReference type="InterPro" id="IPR016162">
    <property type="entry name" value="Ald_DH_N"/>
</dbReference>
<dbReference type="CDD" id="cd07091">
    <property type="entry name" value="ALDH_F1-2_Ald2-like"/>
    <property type="match status" value="1"/>
</dbReference>
<evidence type="ECO:0000259" key="8">
    <source>
        <dbReference type="Pfam" id="PF00171"/>
    </source>
</evidence>
<dbReference type="OMA" id="GQLIMQY"/>
<dbReference type="OrthoDB" id="310895at2759"/>
<keyword evidence="10" id="KW-1185">Reference proteome</keyword>
<dbReference type="InterPro" id="IPR016163">
    <property type="entry name" value="Ald_DH_C"/>
</dbReference>
<name>A0A0L0HBI8_SPIPD</name>
<evidence type="ECO:0000256" key="4">
    <source>
        <dbReference type="ARBA" id="ARBA00037885"/>
    </source>
</evidence>
<dbReference type="GO" id="GO:0005739">
    <property type="term" value="C:mitochondrion"/>
    <property type="evidence" value="ECO:0007669"/>
    <property type="project" value="UniProtKB-ARBA"/>
</dbReference>
<dbReference type="Gene3D" id="3.40.309.10">
    <property type="entry name" value="Aldehyde Dehydrogenase, Chain A, domain 2"/>
    <property type="match status" value="1"/>
</dbReference>
<dbReference type="PROSITE" id="PS00687">
    <property type="entry name" value="ALDEHYDE_DEHYDR_GLU"/>
    <property type="match status" value="1"/>
</dbReference>
<dbReference type="STRING" id="645134.A0A0L0HBI8"/>
<dbReference type="GeneID" id="27689779"/>
<protein>
    <recommendedName>
        <fullName evidence="8">Aldehyde dehydrogenase domain-containing protein</fullName>
    </recommendedName>
</protein>
<gene>
    <name evidence="9" type="ORF">SPPG_06485</name>
</gene>
<dbReference type="PROSITE" id="PS00070">
    <property type="entry name" value="ALDEHYDE_DEHYDR_CYS"/>
    <property type="match status" value="1"/>
</dbReference>
<dbReference type="FunFam" id="3.40.605.10:FF:000026">
    <property type="entry name" value="Aldehyde dehydrogenase, putative"/>
    <property type="match status" value="1"/>
</dbReference>
<feature type="chain" id="PRO_5005539869" description="Aldehyde dehydrogenase domain-containing protein" evidence="7">
    <location>
        <begin position="17"/>
        <end position="517"/>
    </location>
</feature>
<keyword evidence="3" id="KW-0520">NAD</keyword>
<dbReference type="eggNOG" id="KOG2450">
    <property type="taxonomic scope" value="Eukaryota"/>
</dbReference>
<dbReference type="FunCoup" id="A0A0L0HBI8">
    <property type="interactions" value="260"/>
</dbReference>
<dbReference type="InterPro" id="IPR016161">
    <property type="entry name" value="Ald_DH/histidinol_DH"/>
</dbReference>
<dbReference type="Pfam" id="PF00171">
    <property type="entry name" value="Aldedh"/>
    <property type="match status" value="1"/>
</dbReference>
<evidence type="ECO:0000256" key="5">
    <source>
        <dbReference type="PROSITE-ProRule" id="PRU10007"/>
    </source>
</evidence>
<proteinExistence type="inferred from homology"/>
<evidence type="ECO:0000256" key="2">
    <source>
        <dbReference type="ARBA" id="ARBA00023002"/>
    </source>
</evidence>
<dbReference type="SUPFAM" id="SSF53720">
    <property type="entry name" value="ALDH-like"/>
    <property type="match status" value="1"/>
</dbReference>
<evidence type="ECO:0000256" key="6">
    <source>
        <dbReference type="RuleBase" id="RU003345"/>
    </source>
</evidence>
<accession>A0A0L0HBI8</accession>
<organism evidence="9 10">
    <name type="scientific">Spizellomyces punctatus (strain DAOM BR117)</name>
    <dbReference type="NCBI Taxonomy" id="645134"/>
    <lineage>
        <taxon>Eukaryota</taxon>
        <taxon>Fungi</taxon>
        <taxon>Fungi incertae sedis</taxon>
        <taxon>Chytridiomycota</taxon>
        <taxon>Chytridiomycota incertae sedis</taxon>
        <taxon>Chytridiomycetes</taxon>
        <taxon>Spizellomycetales</taxon>
        <taxon>Spizellomycetaceae</taxon>
        <taxon>Spizellomyces</taxon>
    </lineage>
</organism>
<dbReference type="FunFam" id="3.40.605.10:FF:000011">
    <property type="entry name" value="ALD5p Mitochondrial aldehyde dehydrogenase"/>
    <property type="match status" value="1"/>
</dbReference>
<evidence type="ECO:0000256" key="3">
    <source>
        <dbReference type="ARBA" id="ARBA00023027"/>
    </source>
</evidence>
<keyword evidence="2 6" id="KW-0560">Oxidoreductase</keyword>
<dbReference type="AlphaFoldDB" id="A0A0L0HBI8"/>
<dbReference type="Gene3D" id="3.40.605.10">
    <property type="entry name" value="Aldehyde Dehydrogenase, Chain A, domain 1"/>
    <property type="match status" value="1"/>
</dbReference>
<dbReference type="GO" id="GO:0004029">
    <property type="term" value="F:aldehyde dehydrogenase (NAD+) activity"/>
    <property type="evidence" value="ECO:0007669"/>
    <property type="project" value="UniProtKB-ARBA"/>
</dbReference>
<feature type="active site" evidence="5">
    <location>
        <position position="289"/>
    </location>
</feature>